<evidence type="ECO:0000313" key="1">
    <source>
        <dbReference type="EMBL" id="PKU51646.1"/>
    </source>
</evidence>
<dbReference type="EMBL" id="PDFK01000003">
    <property type="protein sequence ID" value="PKU51646.1"/>
    <property type="molecule type" value="Genomic_DNA"/>
</dbReference>
<comment type="caution">
    <text evidence="1">The sequence shown here is derived from an EMBL/GenBank/DDBJ whole genome shotgun (WGS) entry which is preliminary data.</text>
</comment>
<dbReference type="AlphaFoldDB" id="A0A2I0V063"/>
<reference evidence="1 2" key="1">
    <citation type="submission" date="2017-10" db="EMBL/GenBank/DDBJ databases">
        <title>Draft genome of Lysinibacillus fusiformis strain Juneja, a laboratory-derived pathogen of Drosophila melanogaster.</title>
        <authorList>
            <person name="Smith B.R."/>
            <person name="Unckless R.L."/>
        </authorList>
    </citation>
    <scope>NUCLEOTIDE SEQUENCE [LARGE SCALE GENOMIC DNA]</scope>
    <source>
        <strain evidence="1 2">Juneja</strain>
    </source>
</reference>
<evidence type="ECO:0000313" key="2">
    <source>
        <dbReference type="Proteomes" id="UP000234956"/>
    </source>
</evidence>
<dbReference type="RefSeq" id="WP_036116918.1">
    <property type="nucleotide sequence ID" value="NZ_PDFK01000003.1"/>
</dbReference>
<organism evidence="1 2">
    <name type="scientific">Lysinibacillus fusiformis</name>
    <dbReference type="NCBI Taxonomy" id="28031"/>
    <lineage>
        <taxon>Bacteria</taxon>
        <taxon>Bacillati</taxon>
        <taxon>Bacillota</taxon>
        <taxon>Bacilli</taxon>
        <taxon>Bacillales</taxon>
        <taxon>Bacillaceae</taxon>
        <taxon>Lysinibacillus</taxon>
    </lineage>
</organism>
<name>A0A2I0V063_9BACI</name>
<sequence length="155" mass="18640">MTYDFWIMASIMELLDYPDEENDHYIPQPTLQAIMDVLNIQVPIKEIYERFFDQSIHTGHVLVFANKHLPHACIVLDTYRDPLDQQDLIRFGWRVAAKDVCLVRQLSRKLFDNCDEGIRYEEGQSILYQVLQEQSYPRKYYYETVFEQKMKNYMV</sequence>
<protein>
    <submittedName>
        <fullName evidence="1">Uncharacterized protein</fullName>
    </submittedName>
</protein>
<proteinExistence type="predicted"/>
<accession>A0A2I0V063</accession>
<dbReference type="Proteomes" id="UP000234956">
    <property type="component" value="Unassembled WGS sequence"/>
</dbReference>
<gene>
    <name evidence="1" type="ORF">CRI88_13210</name>
</gene>